<dbReference type="SUPFAM" id="SSF55729">
    <property type="entry name" value="Acyl-CoA N-acyltransferases (Nat)"/>
    <property type="match status" value="1"/>
</dbReference>
<name>A0A6G7KA06_9LACT</name>
<dbReference type="RefSeq" id="WP_166162110.1">
    <property type="nucleotide sequence ID" value="NZ_CP049740.1"/>
</dbReference>
<keyword evidence="3" id="KW-1185">Reference proteome</keyword>
<dbReference type="KEGG" id="jar:G7057_06265"/>
<accession>A0A6G7KA06</accession>
<dbReference type="GO" id="GO:0016747">
    <property type="term" value="F:acyltransferase activity, transferring groups other than amino-acyl groups"/>
    <property type="evidence" value="ECO:0007669"/>
    <property type="project" value="InterPro"/>
</dbReference>
<dbReference type="Pfam" id="PF00583">
    <property type="entry name" value="Acetyltransf_1"/>
    <property type="match status" value="1"/>
</dbReference>
<organism evidence="2 3">
    <name type="scientific">Jeotgalibaca arthritidis</name>
    <dbReference type="NCBI Taxonomy" id="1868794"/>
    <lineage>
        <taxon>Bacteria</taxon>
        <taxon>Bacillati</taxon>
        <taxon>Bacillota</taxon>
        <taxon>Bacilli</taxon>
        <taxon>Lactobacillales</taxon>
        <taxon>Carnobacteriaceae</taxon>
        <taxon>Jeotgalibaca</taxon>
    </lineage>
</organism>
<protein>
    <submittedName>
        <fullName evidence="2">GNAT family N-acetyltransferase</fullName>
    </submittedName>
</protein>
<dbReference type="InterPro" id="IPR016181">
    <property type="entry name" value="Acyl_CoA_acyltransferase"/>
</dbReference>
<dbReference type="CDD" id="cd04301">
    <property type="entry name" value="NAT_SF"/>
    <property type="match status" value="1"/>
</dbReference>
<evidence type="ECO:0000313" key="2">
    <source>
        <dbReference type="EMBL" id="QII82077.1"/>
    </source>
</evidence>
<dbReference type="AlphaFoldDB" id="A0A6G7KA06"/>
<proteinExistence type="predicted"/>
<gene>
    <name evidence="2" type="ORF">G7057_06265</name>
</gene>
<reference evidence="2 3" key="1">
    <citation type="journal article" date="2017" name="Int. J. Syst. Evol. Microbiol.">
        <title>Jeotgalibaca porci sp. nov. and Jeotgalibaca arthritidis sp. nov., isolated from pigs, and emended description of the genus Jeotgalibaca.</title>
        <authorList>
            <person name="Zamora L."/>
            <person name="Perez-Sancho M."/>
            <person name="Dominguez L."/>
            <person name="Fernandez-Garayzabal J.F."/>
            <person name="Vela A.I."/>
        </authorList>
    </citation>
    <scope>NUCLEOTIDE SEQUENCE [LARGE SCALE GENOMIC DNA]</scope>
    <source>
        <strain evidence="2 3">CECT 9157</strain>
    </source>
</reference>
<keyword evidence="2" id="KW-0808">Transferase</keyword>
<dbReference type="EMBL" id="CP049740">
    <property type="protein sequence ID" value="QII82077.1"/>
    <property type="molecule type" value="Genomic_DNA"/>
</dbReference>
<evidence type="ECO:0000313" key="3">
    <source>
        <dbReference type="Proteomes" id="UP000501451"/>
    </source>
</evidence>
<dbReference type="Gene3D" id="3.40.630.30">
    <property type="match status" value="1"/>
</dbReference>
<evidence type="ECO:0000259" key="1">
    <source>
        <dbReference type="PROSITE" id="PS51186"/>
    </source>
</evidence>
<feature type="domain" description="N-acetyltransferase" evidence="1">
    <location>
        <begin position="1"/>
        <end position="187"/>
    </location>
</feature>
<sequence>MIRHARAEDSPLLFDLLLEIFEDMELPILKQLAPQTFKNVMVSCMQEDFYRYSYKNGIVLEEDGVIMGCCYGYKGELEQALNLPFQQALASYGMEDVLLFPDAETFSGEWYLDSLVTAKDQRGKGVAGKLLAALPTFARDAGESVIGLNCDKVNDRARHVYEKNGFVAHSELTLSGHLYDHMQKAID</sequence>
<dbReference type="InterPro" id="IPR000182">
    <property type="entry name" value="GNAT_dom"/>
</dbReference>
<dbReference type="Proteomes" id="UP000501451">
    <property type="component" value="Chromosome"/>
</dbReference>
<dbReference type="PROSITE" id="PS51186">
    <property type="entry name" value="GNAT"/>
    <property type="match status" value="1"/>
</dbReference>